<keyword evidence="5" id="KW-1185">Reference proteome</keyword>
<dbReference type="CDD" id="cd00136">
    <property type="entry name" value="PDZ_canonical"/>
    <property type="match status" value="2"/>
</dbReference>
<evidence type="ECO:0000313" key="5">
    <source>
        <dbReference type="Proteomes" id="UP001165289"/>
    </source>
</evidence>
<dbReference type="GO" id="GO:0019901">
    <property type="term" value="F:protein kinase binding"/>
    <property type="evidence" value="ECO:0007669"/>
    <property type="project" value="TreeGrafter"/>
</dbReference>
<evidence type="ECO:0000259" key="3">
    <source>
        <dbReference type="PROSITE" id="PS50106"/>
    </source>
</evidence>
<feature type="domain" description="PDZ" evidence="3">
    <location>
        <begin position="98"/>
        <end position="184"/>
    </location>
</feature>
<dbReference type="GO" id="GO:0098609">
    <property type="term" value="P:cell-cell adhesion"/>
    <property type="evidence" value="ECO:0007669"/>
    <property type="project" value="TreeGrafter"/>
</dbReference>
<dbReference type="InterPro" id="IPR050614">
    <property type="entry name" value="Synaptic_Scaffolding_LAP-MAGUK"/>
</dbReference>
<comment type="caution">
    <text evidence="4">The sequence shown here is derived from an EMBL/GenBank/DDBJ whole genome shotgun (WGS) entry which is preliminary data.</text>
</comment>
<dbReference type="GO" id="GO:0016323">
    <property type="term" value="C:basolateral plasma membrane"/>
    <property type="evidence" value="ECO:0007669"/>
    <property type="project" value="TreeGrafter"/>
</dbReference>
<dbReference type="GO" id="GO:0045197">
    <property type="term" value="P:establishment or maintenance of epithelial cell apical/basal polarity"/>
    <property type="evidence" value="ECO:0007669"/>
    <property type="project" value="TreeGrafter"/>
</dbReference>
<protein>
    <submittedName>
        <fullName evidence="4">PSD-95 alpha</fullName>
    </submittedName>
</protein>
<evidence type="ECO:0000256" key="2">
    <source>
        <dbReference type="ARBA" id="ARBA00023136"/>
    </source>
</evidence>
<dbReference type="InterPro" id="IPR036034">
    <property type="entry name" value="PDZ_sf"/>
</dbReference>
<dbReference type="AlphaFoldDB" id="A0AAV7JPP2"/>
<dbReference type="PROSITE" id="PS50106">
    <property type="entry name" value="PDZ"/>
    <property type="match status" value="3"/>
</dbReference>
<name>A0AAV7JPP2_9METZ</name>
<dbReference type="PANTHER" id="PTHR23119">
    <property type="entry name" value="DISCS LARGE"/>
    <property type="match status" value="1"/>
</dbReference>
<dbReference type="EMBL" id="JAKMXF010000310">
    <property type="protein sequence ID" value="KAI6650663.1"/>
    <property type="molecule type" value="Genomic_DNA"/>
</dbReference>
<dbReference type="GO" id="GO:0030054">
    <property type="term" value="C:cell junction"/>
    <property type="evidence" value="ECO:0007669"/>
    <property type="project" value="TreeGrafter"/>
</dbReference>
<comment type="subcellular location">
    <subcellularLocation>
        <location evidence="1">Membrane</location>
    </subcellularLocation>
</comment>
<dbReference type="SMART" id="SM00228">
    <property type="entry name" value="PDZ"/>
    <property type="match status" value="3"/>
</dbReference>
<dbReference type="InterPro" id="IPR001478">
    <property type="entry name" value="PDZ"/>
</dbReference>
<feature type="domain" description="PDZ" evidence="3">
    <location>
        <begin position="199"/>
        <end position="286"/>
    </location>
</feature>
<dbReference type="Pfam" id="PF00595">
    <property type="entry name" value="PDZ"/>
    <property type="match status" value="3"/>
</dbReference>
<evidence type="ECO:0000256" key="1">
    <source>
        <dbReference type="ARBA" id="ARBA00004370"/>
    </source>
</evidence>
<dbReference type="GO" id="GO:0043113">
    <property type="term" value="P:receptor clustering"/>
    <property type="evidence" value="ECO:0007669"/>
    <property type="project" value="TreeGrafter"/>
</dbReference>
<proteinExistence type="predicted"/>
<gene>
    <name evidence="4" type="ORF">LOD99_7713</name>
</gene>
<feature type="domain" description="PDZ" evidence="3">
    <location>
        <begin position="300"/>
        <end position="381"/>
    </location>
</feature>
<accession>A0AAV7JPP2</accession>
<organism evidence="4 5">
    <name type="scientific">Oopsacas minuta</name>
    <dbReference type="NCBI Taxonomy" id="111878"/>
    <lineage>
        <taxon>Eukaryota</taxon>
        <taxon>Metazoa</taxon>
        <taxon>Porifera</taxon>
        <taxon>Hexactinellida</taxon>
        <taxon>Hexasterophora</taxon>
        <taxon>Lyssacinosida</taxon>
        <taxon>Leucopsacidae</taxon>
        <taxon>Oopsacas</taxon>
    </lineage>
</organism>
<dbReference type="Proteomes" id="UP001165289">
    <property type="component" value="Unassembled WGS sequence"/>
</dbReference>
<reference evidence="4 5" key="1">
    <citation type="journal article" date="2023" name="BMC Biol.">
        <title>The compact genome of the sponge Oopsacas minuta (Hexactinellida) is lacking key metazoan core genes.</title>
        <authorList>
            <person name="Santini S."/>
            <person name="Schenkelaars Q."/>
            <person name="Jourda C."/>
            <person name="Duchesne M."/>
            <person name="Belahbib H."/>
            <person name="Rocher C."/>
            <person name="Selva M."/>
            <person name="Riesgo A."/>
            <person name="Vervoort M."/>
            <person name="Leys S.P."/>
            <person name="Kodjabachian L."/>
            <person name="Le Bivic A."/>
            <person name="Borchiellini C."/>
            <person name="Claverie J.M."/>
            <person name="Renard E."/>
        </authorList>
    </citation>
    <scope>NUCLEOTIDE SEQUENCE [LARGE SCALE GENOMIC DNA]</scope>
    <source>
        <strain evidence="4">SPO-2</strain>
    </source>
</reference>
<keyword evidence="2" id="KW-0472">Membrane</keyword>
<sequence>MENPVIDLSELLKMFGIYRRRLNSGDPVQQELYDALIELDKSVLNKIRQLRELYWNVLQKQTLTHRHKANKIIKAAEEWKESFPEENPQPIDLYEEFTVELSRSKDLPPWGISIIGGEEDQDGPGIYINEVYDNSIAQSSGALMPFDRIVEVNSNDTRIVKHDVANELLRVRNETLVIKISRKMDIYPKEQESQIDILDVYLQTDNPIKGFGITIKGGKDDRLIDDHDGIFITHVSGVAAENTQLHKGDRIISANNTNLEHVYREEAIQTIRSCPHLLHLKVQKRALLHIAQPGLASCIREVFLRSIDGIYGLSLGGSDGKIYVTRLTPGGAGEKNGHIFIGDQLIAVGDHSITRNCTVDQALKFLQNYPQQVNLKLVHAQREFNSLVNARRISDCMSHSSTRESMVTESLYFKIHFDYNPLQDKE</sequence>
<dbReference type="Gene3D" id="2.30.42.10">
    <property type="match status" value="3"/>
</dbReference>
<dbReference type="PANTHER" id="PTHR23119:SF51">
    <property type="entry name" value="DISKS LARGE 1 TUMOR SUPPRESSOR PROTEIN"/>
    <property type="match status" value="1"/>
</dbReference>
<evidence type="ECO:0000313" key="4">
    <source>
        <dbReference type="EMBL" id="KAI6650663.1"/>
    </source>
</evidence>
<dbReference type="GO" id="GO:0097120">
    <property type="term" value="P:receptor localization to synapse"/>
    <property type="evidence" value="ECO:0007669"/>
    <property type="project" value="TreeGrafter"/>
</dbReference>
<dbReference type="SUPFAM" id="SSF50156">
    <property type="entry name" value="PDZ domain-like"/>
    <property type="match status" value="3"/>
</dbReference>